<dbReference type="AlphaFoldDB" id="X1UY13"/>
<feature type="non-terminal residue" evidence="2">
    <location>
        <position position="70"/>
    </location>
</feature>
<name>X1UY13_9ZZZZ</name>
<feature type="region of interest" description="Disordered" evidence="1">
    <location>
        <begin position="44"/>
        <end position="70"/>
    </location>
</feature>
<evidence type="ECO:0000256" key="1">
    <source>
        <dbReference type="SAM" id="MobiDB-lite"/>
    </source>
</evidence>
<protein>
    <submittedName>
        <fullName evidence="2">Uncharacterized protein</fullName>
    </submittedName>
</protein>
<evidence type="ECO:0000313" key="2">
    <source>
        <dbReference type="EMBL" id="GAJ22354.1"/>
    </source>
</evidence>
<gene>
    <name evidence="2" type="ORF">S12H4_60388</name>
</gene>
<dbReference type="EMBL" id="BARW01039730">
    <property type="protein sequence ID" value="GAJ22354.1"/>
    <property type="molecule type" value="Genomic_DNA"/>
</dbReference>
<reference evidence="2" key="1">
    <citation type="journal article" date="2014" name="Front. Microbiol.">
        <title>High frequency of phylogenetically diverse reductive dehalogenase-homologous genes in deep subseafloor sedimentary metagenomes.</title>
        <authorList>
            <person name="Kawai M."/>
            <person name="Futagami T."/>
            <person name="Toyoda A."/>
            <person name="Takaki Y."/>
            <person name="Nishi S."/>
            <person name="Hori S."/>
            <person name="Arai W."/>
            <person name="Tsubouchi T."/>
            <person name="Morono Y."/>
            <person name="Uchiyama I."/>
            <person name="Ito T."/>
            <person name="Fujiyama A."/>
            <person name="Inagaki F."/>
            <person name="Takami H."/>
        </authorList>
    </citation>
    <scope>NUCLEOTIDE SEQUENCE</scope>
    <source>
        <strain evidence="2">Expedition CK06-06</strain>
    </source>
</reference>
<organism evidence="2">
    <name type="scientific">marine sediment metagenome</name>
    <dbReference type="NCBI Taxonomy" id="412755"/>
    <lineage>
        <taxon>unclassified sequences</taxon>
        <taxon>metagenomes</taxon>
        <taxon>ecological metagenomes</taxon>
    </lineage>
</organism>
<comment type="caution">
    <text evidence="2">The sequence shown here is derived from an EMBL/GenBank/DDBJ whole genome shotgun (WGS) entry which is preliminary data.</text>
</comment>
<accession>X1UY13</accession>
<proteinExistence type="predicted"/>
<sequence length="70" mass="7755">MTSWPGNRRDLAHEGPNMLTDAPCLYCDQPLHLTLAGWLHPDGQNYAPDGHCGTPNRDKASREEKRAGRG</sequence>
<feature type="compositionally biased region" description="Basic and acidic residues" evidence="1">
    <location>
        <begin position="56"/>
        <end position="70"/>
    </location>
</feature>